<dbReference type="EMBL" id="CAKASE010000058">
    <property type="protein sequence ID" value="CAG9567516.1"/>
    <property type="molecule type" value="Genomic_DNA"/>
</dbReference>
<dbReference type="AlphaFoldDB" id="A0A8J2QQ90"/>
<dbReference type="Proteomes" id="UP000789524">
    <property type="component" value="Unassembled WGS sequence"/>
</dbReference>
<dbReference type="PANTHER" id="PTHR21180">
    <property type="entry name" value="ENDONUCLEASE/EXONUCLEASE/PHOSPHATASE FAMILY DOMAIN-CONTAINING PROTEIN 1"/>
    <property type="match status" value="1"/>
</dbReference>
<protein>
    <submittedName>
        <fullName evidence="1">(African queen) hypothetical protein</fullName>
    </submittedName>
</protein>
<keyword evidence="2" id="KW-1185">Reference proteome</keyword>
<dbReference type="OrthoDB" id="6237065at2759"/>
<dbReference type="InterPro" id="IPR051675">
    <property type="entry name" value="Endo/Exo/Phosphatase_dom_1"/>
</dbReference>
<dbReference type="InterPro" id="IPR036691">
    <property type="entry name" value="Endo/exonu/phosph_ase_sf"/>
</dbReference>
<dbReference type="Gene3D" id="1.10.150.320">
    <property type="entry name" value="Photosystem II 12 kDa extrinsic protein"/>
    <property type="match status" value="1"/>
</dbReference>
<evidence type="ECO:0000313" key="1">
    <source>
        <dbReference type="EMBL" id="CAG9567516.1"/>
    </source>
</evidence>
<evidence type="ECO:0000313" key="2">
    <source>
        <dbReference type="Proteomes" id="UP000789524"/>
    </source>
</evidence>
<dbReference type="SUPFAM" id="SSF47781">
    <property type="entry name" value="RuvA domain 2-like"/>
    <property type="match status" value="2"/>
</dbReference>
<dbReference type="Pfam" id="PF12836">
    <property type="entry name" value="HHH_3"/>
    <property type="match status" value="2"/>
</dbReference>
<proteinExistence type="predicted"/>
<dbReference type="PANTHER" id="PTHR21180:SF32">
    <property type="entry name" value="ENDONUCLEASE_EXONUCLEASE_PHOSPHATASE FAMILY DOMAIN-CONTAINING PROTEIN 1"/>
    <property type="match status" value="1"/>
</dbReference>
<gene>
    <name evidence="1" type="ORF">DCHRY22_LOCUS7766</name>
</gene>
<organism evidence="1 2">
    <name type="scientific">Danaus chrysippus</name>
    <name type="common">African queen</name>
    <dbReference type="NCBI Taxonomy" id="151541"/>
    <lineage>
        <taxon>Eukaryota</taxon>
        <taxon>Metazoa</taxon>
        <taxon>Ecdysozoa</taxon>
        <taxon>Arthropoda</taxon>
        <taxon>Hexapoda</taxon>
        <taxon>Insecta</taxon>
        <taxon>Pterygota</taxon>
        <taxon>Neoptera</taxon>
        <taxon>Endopterygota</taxon>
        <taxon>Lepidoptera</taxon>
        <taxon>Glossata</taxon>
        <taxon>Ditrysia</taxon>
        <taxon>Papilionoidea</taxon>
        <taxon>Nymphalidae</taxon>
        <taxon>Danainae</taxon>
        <taxon>Danaini</taxon>
        <taxon>Danaina</taxon>
        <taxon>Danaus</taxon>
        <taxon>Anosia</taxon>
    </lineage>
</organism>
<dbReference type="InterPro" id="IPR010994">
    <property type="entry name" value="RuvA_2-like"/>
</dbReference>
<dbReference type="Gene3D" id="1.10.150.280">
    <property type="entry name" value="AF1531-like domain"/>
    <property type="match status" value="1"/>
</dbReference>
<reference evidence="1" key="1">
    <citation type="submission" date="2021-09" db="EMBL/GenBank/DDBJ databases">
        <authorList>
            <person name="Martin H S."/>
        </authorList>
    </citation>
    <scope>NUCLEOTIDE SEQUENCE</scope>
</reference>
<name>A0A8J2QQ90_9NEOP</name>
<comment type="caution">
    <text evidence="1">The sequence shown here is derived from an EMBL/GenBank/DDBJ whole genome shotgun (WGS) entry which is preliminary data.</text>
</comment>
<dbReference type="Gene3D" id="3.60.10.10">
    <property type="entry name" value="Endonuclease/exonuclease/phosphatase"/>
    <property type="match status" value="1"/>
</dbReference>
<accession>A0A8J2QQ90</accession>
<sequence>MYAVIMAGAVMGQSPSSVRSRSSRRSFRSFVRRSKLNKSNLSHTFSLPPSEEYPELMNVNSATEEQLMTLPGVSRQLAREIVRHRQMIGRFKRVDDLALVSGIGAEKLELLRPEICTNSKREISRASSCTHSLDSVRITNENKLCSVNSSSVFQLQCVPGLNQELAANIVDYRNKKGPFKSLDDLIKVRGIDIIRLSTVKPHLNLELRKSESVQHLTNGHVNGWTETCLDDSLLNRETKSLRSPHRKSMSMPTKFPITLPNGFATAPVNDILDLLSAYSHRPIVEEVFRYERDGVRCCRLASWNLHQLSVDKVTNPGVREVICRTILEYRLSIVAIQDVCEESSLRMICEELNSPALRRVSEWRWNNRSWNYCLPSDGKRSSLGFLYETSNKHVSVEEVTSAKRDVIPELAARVLETVDSVKSDRLILFPKVFLLNDKPLIMLNVQCKDRLCEEDSNKLREIADMALTSKLQLAFFGDFLSWKNVQCLRNCESVLDTAIISSLDSNVEGQSVILCVGDVEGSSFNGHAGVIKTGLCHLAIPRGWSWGGPASPFCPIWAEINVPD</sequence>